<evidence type="ECO:0000313" key="1">
    <source>
        <dbReference type="EMBL" id="KAB2101898.1"/>
    </source>
</evidence>
<dbReference type="EMBL" id="PDWZ02000010">
    <property type="protein sequence ID" value="KAB2101898.1"/>
    <property type="molecule type" value="Genomic_DNA"/>
</dbReference>
<organism evidence="1 2">
    <name type="scientific">Alternaria gaisen</name>
    <dbReference type="NCBI Taxonomy" id="167740"/>
    <lineage>
        <taxon>Eukaryota</taxon>
        <taxon>Fungi</taxon>
        <taxon>Dikarya</taxon>
        <taxon>Ascomycota</taxon>
        <taxon>Pezizomycotina</taxon>
        <taxon>Dothideomycetes</taxon>
        <taxon>Pleosporomycetidae</taxon>
        <taxon>Pleosporales</taxon>
        <taxon>Pleosporineae</taxon>
        <taxon>Pleosporaceae</taxon>
        <taxon>Alternaria</taxon>
        <taxon>Alternaria sect. Alternaria</taxon>
    </lineage>
</organism>
<dbReference type="Proteomes" id="UP000293547">
    <property type="component" value="Unassembled WGS sequence"/>
</dbReference>
<name>A0ACB6FBY3_9PLEO</name>
<accession>A0ACB6FBY3</accession>
<sequence>MEPNQAKVEANKLLKWLDDGGAEMHTRPWSERLPGPLEWIPRTSQFQNWLGDGPPTLLLVGRPGSRKTIAASLVVDTLLRQDNLERRVGVAFLHVGTGQKKRNAMQLSRSLLYQPGQQLASSYMRTRNPPRMEDVLEPLRERNPYPSMANMVSQMLPEVIGKFDRVYVVVDELDQMTENRGQLRSNLIQELDDAQQNFAKETLAWLLLVKRPMREAEMRHILRRDQNATRPDSDDAPDYKHVLELCEDFNILVNVRGGSCLDVHPPASDFLLRTLDSWCPDAKVRVARRCLEYLILMEFRKGPCKTDVELESRLQNYALYGYIVQHWTVHLQGLDHLLMLFIREFLMSERNVASAAQVMSVLCQKPSGPGYSQRFDTPGSGFHLAAQLGLTSVLTSLVGVEQQWVAMVDLKGRTPLWCAIEHRQRETMKFLSRVDRTTFTLLLEQKQTTLAETLLMMAGPDIKDIKSVNAELKLVIAGNHDLELDKSWVRENMPEDMADHVACVTFMKEQKIHGIHYLDEGTHTFTLQDGRRFSVYASPYTPEFNGYAFAYGKEEDRFNIGANSAAAGVDVVMTHGPPLFPVNPEYDLDVGHDGTHCGCEKLAVAVQRVKPRLHCFGHLHEGRGAMRVGWTDNAQSGTKVASMKWIEDEGAIITVEKDSAGSESLLVNAAMHGPGRGWLVDLIL</sequence>
<evidence type="ECO:0000313" key="2">
    <source>
        <dbReference type="Proteomes" id="UP000293547"/>
    </source>
</evidence>
<proteinExistence type="predicted"/>
<protein>
    <submittedName>
        <fullName evidence="1">Uncharacterized protein</fullName>
    </submittedName>
</protein>
<comment type="caution">
    <text evidence="1">The sequence shown here is derived from an EMBL/GenBank/DDBJ whole genome shotgun (WGS) entry which is preliminary data.</text>
</comment>
<gene>
    <name evidence="1" type="ORF">AG0111_0g9612</name>
</gene>
<keyword evidence="2" id="KW-1185">Reference proteome</keyword>
<reference evidence="1 2" key="1">
    <citation type="journal article" date="2019" name="bioRxiv">
        <title>Genomics, evolutionary history and diagnostics of the Alternaria alternata species group including apple and Asian pear pathotypes.</title>
        <authorList>
            <person name="Armitage A.D."/>
            <person name="Cockerton H.M."/>
            <person name="Sreenivasaprasad S."/>
            <person name="Woodhall J.W."/>
            <person name="Lane C.R."/>
            <person name="Harrison R.J."/>
            <person name="Clarkson J.P."/>
        </authorList>
    </citation>
    <scope>NUCLEOTIDE SEQUENCE [LARGE SCALE GENOMIC DNA]</scope>
    <source>
        <strain evidence="1 2">FERA 650</strain>
    </source>
</reference>